<dbReference type="EMBL" id="MU276704">
    <property type="protein sequence ID" value="KAI0037820.1"/>
    <property type="molecule type" value="Genomic_DNA"/>
</dbReference>
<proteinExistence type="predicted"/>
<evidence type="ECO:0000313" key="2">
    <source>
        <dbReference type="Proteomes" id="UP000814033"/>
    </source>
</evidence>
<organism evidence="1 2">
    <name type="scientific">Auriscalpium vulgare</name>
    <dbReference type="NCBI Taxonomy" id="40419"/>
    <lineage>
        <taxon>Eukaryota</taxon>
        <taxon>Fungi</taxon>
        <taxon>Dikarya</taxon>
        <taxon>Basidiomycota</taxon>
        <taxon>Agaricomycotina</taxon>
        <taxon>Agaricomycetes</taxon>
        <taxon>Russulales</taxon>
        <taxon>Auriscalpiaceae</taxon>
        <taxon>Auriscalpium</taxon>
    </lineage>
</organism>
<comment type="caution">
    <text evidence="1">The sequence shown here is derived from an EMBL/GenBank/DDBJ whole genome shotgun (WGS) entry which is preliminary data.</text>
</comment>
<dbReference type="Proteomes" id="UP000814033">
    <property type="component" value="Unassembled WGS sequence"/>
</dbReference>
<name>A0ACB8R1M9_9AGAM</name>
<gene>
    <name evidence="1" type="ORF">FA95DRAFT_1367152</name>
</gene>
<keyword evidence="2" id="KW-1185">Reference proteome</keyword>
<accession>A0ACB8R1M9</accession>
<evidence type="ECO:0000313" key="1">
    <source>
        <dbReference type="EMBL" id="KAI0037820.1"/>
    </source>
</evidence>
<reference evidence="1" key="1">
    <citation type="submission" date="2021-02" db="EMBL/GenBank/DDBJ databases">
        <authorList>
            <consortium name="DOE Joint Genome Institute"/>
            <person name="Ahrendt S."/>
            <person name="Looney B.P."/>
            <person name="Miyauchi S."/>
            <person name="Morin E."/>
            <person name="Drula E."/>
            <person name="Courty P.E."/>
            <person name="Chicoki N."/>
            <person name="Fauchery L."/>
            <person name="Kohler A."/>
            <person name="Kuo A."/>
            <person name="Labutti K."/>
            <person name="Pangilinan J."/>
            <person name="Lipzen A."/>
            <person name="Riley R."/>
            <person name="Andreopoulos W."/>
            <person name="He G."/>
            <person name="Johnson J."/>
            <person name="Barry K.W."/>
            <person name="Grigoriev I.V."/>
            <person name="Nagy L."/>
            <person name="Hibbett D."/>
            <person name="Henrissat B."/>
            <person name="Matheny P.B."/>
            <person name="Labbe J."/>
            <person name="Martin F."/>
        </authorList>
    </citation>
    <scope>NUCLEOTIDE SEQUENCE</scope>
    <source>
        <strain evidence="1">FP105234-sp</strain>
    </source>
</reference>
<sequence>MDEKMIMNHSRGAALWTREDSSEAEDAETGGWFPLEKIEVEETTAEVPRMRLVVEKVYHSDSNQANAERRVSWVDANGRTDGRGWLRAKNFT</sequence>
<reference evidence="1" key="2">
    <citation type="journal article" date="2022" name="New Phytol.">
        <title>Evolutionary transition to the ectomycorrhizal habit in the genomes of a hyperdiverse lineage of mushroom-forming fungi.</title>
        <authorList>
            <person name="Looney B."/>
            <person name="Miyauchi S."/>
            <person name="Morin E."/>
            <person name="Drula E."/>
            <person name="Courty P.E."/>
            <person name="Kohler A."/>
            <person name="Kuo A."/>
            <person name="LaButti K."/>
            <person name="Pangilinan J."/>
            <person name="Lipzen A."/>
            <person name="Riley R."/>
            <person name="Andreopoulos W."/>
            <person name="He G."/>
            <person name="Johnson J."/>
            <person name="Nolan M."/>
            <person name="Tritt A."/>
            <person name="Barry K.W."/>
            <person name="Grigoriev I.V."/>
            <person name="Nagy L.G."/>
            <person name="Hibbett D."/>
            <person name="Henrissat B."/>
            <person name="Matheny P.B."/>
            <person name="Labbe J."/>
            <person name="Martin F.M."/>
        </authorList>
    </citation>
    <scope>NUCLEOTIDE SEQUENCE</scope>
    <source>
        <strain evidence="1">FP105234-sp</strain>
    </source>
</reference>
<protein>
    <submittedName>
        <fullName evidence="1">Uncharacterized protein</fullName>
    </submittedName>
</protein>